<dbReference type="AlphaFoldDB" id="A0A812WIP3"/>
<reference evidence="1" key="1">
    <citation type="submission" date="2021-02" db="EMBL/GenBank/DDBJ databases">
        <authorList>
            <person name="Dougan E. K."/>
            <person name="Rhodes N."/>
            <person name="Thang M."/>
            <person name="Chan C."/>
        </authorList>
    </citation>
    <scope>NUCLEOTIDE SEQUENCE</scope>
</reference>
<evidence type="ECO:0000313" key="2">
    <source>
        <dbReference type="Proteomes" id="UP000649617"/>
    </source>
</evidence>
<organism evidence="1 2">
    <name type="scientific">Symbiodinium pilosum</name>
    <name type="common">Dinoflagellate</name>
    <dbReference type="NCBI Taxonomy" id="2952"/>
    <lineage>
        <taxon>Eukaryota</taxon>
        <taxon>Sar</taxon>
        <taxon>Alveolata</taxon>
        <taxon>Dinophyceae</taxon>
        <taxon>Suessiales</taxon>
        <taxon>Symbiodiniaceae</taxon>
        <taxon>Symbiodinium</taxon>
    </lineage>
</organism>
<gene>
    <name evidence="1" type="ORF">SPIL2461_LOCUS19162</name>
</gene>
<name>A0A812WIP3_SYMPI</name>
<accession>A0A812WIP3</accession>
<comment type="caution">
    <text evidence="1">The sequence shown here is derived from an EMBL/GenBank/DDBJ whole genome shotgun (WGS) entry which is preliminary data.</text>
</comment>
<evidence type="ECO:0000313" key="1">
    <source>
        <dbReference type="EMBL" id="CAE7685409.1"/>
    </source>
</evidence>
<protein>
    <submittedName>
        <fullName evidence="1">Uncharacterized protein</fullName>
    </submittedName>
</protein>
<proteinExistence type="predicted"/>
<dbReference type="EMBL" id="CAJNIZ010044331">
    <property type="protein sequence ID" value="CAE7685409.1"/>
    <property type="molecule type" value="Genomic_DNA"/>
</dbReference>
<feature type="non-terminal residue" evidence="1">
    <location>
        <position position="1"/>
    </location>
</feature>
<dbReference type="Proteomes" id="UP000649617">
    <property type="component" value="Unassembled WGS sequence"/>
</dbReference>
<feature type="non-terminal residue" evidence="1">
    <location>
        <position position="53"/>
    </location>
</feature>
<sequence length="53" mass="6211">VPVAFFFGHAEKDPAHIDKALKYLEDPKRKAKPAPNAYFHDMKFFSSFEELRK</sequence>
<keyword evidence="2" id="KW-1185">Reference proteome</keyword>